<proteinExistence type="predicted"/>
<gene>
    <name evidence="2" type="ORF">SPLIT_LOCUS10680</name>
</gene>
<feature type="region of interest" description="Disordered" evidence="1">
    <location>
        <begin position="33"/>
        <end position="72"/>
    </location>
</feature>
<dbReference type="Proteomes" id="UP001153321">
    <property type="component" value="Chromosome 6"/>
</dbReference>
<accession>A0A9P0IGB4</accession>
<dbReference type="EMBL" id="LR824537">
    <property type="protein sequence ID" value="CAH1645327.1"/>
    <property type="molecule type" value="Genomic_DNA"/>
</dbReference>
<protein>
    <submittedName>
        <fullName evidence="2">Uncharacterized protein</fullName>
    </submittedName>
</protein>
<keyword evidence="3" id="KW-1185">Reference proteome</keyword>
<organism evidence="2 3">
    <name type="scientific">Spodoptera littoralis</name>
    <name type="common">Egyptian cotton leafworm</name>
    <dbReference type="NCBI Taxonomy" id="7109"/>
    <lineage>
        <taxon>Eukaryota</taxon>
        <taxon>Metazoa</taxon>
        <taxon>Ecdysozoa</taxon>
        <taxon>Arthropoda</taxon>
        <taxon>Hexapoda</taxon>
        <taxon>Insecta</taxon>
        <taxon>Pterygota</taxon>
        <taxon>Neoptera</taxon>
        <taxon>Endopterygota</taxon>
        <taxon>Lepidoptera</taxon>
        <taxon>Glossata</taxon>
        <taxon>Ditrysia</taxon>
        <taxon>Noctuoidea</taxon>
        <taxon>Noctuidae</taxon>
        <taxon>Amphipyrinae</taxon>
        <taxon>Spodoptera</taxon>
    </lineage>
</organism>
<sequence>MPSIWRWRDDIHMAAVFRGQRAARGLIAKRQVKVERANSRPGGNNKSAGGPRPPRASALTSKGSPRYHTKALMRQTRGVIEATEKDEAREAAAGGGAAASRPRDAAPLTSRYCLCAARGVRRPRPTETLSQYNGETNRRRGCSAARQHTHTRARFINISNHSASANYRSTELGSATRQHTAAVLRHFINLCVYANLITASLR</sequence>
<evidence type="ECO:0000256" key="1">
    <source>
        <dbReference type="SAM" id="MobiDB-lite"/>
    </source>
</evidence>
<reference evidence="2" key="1">
    <citation type="submission" date="2022-02" db="EMBL/GenBank/DDBJ databases">
        <authorList>
            <person name="King R."/>
        </authorList>
    </citation>
    <scope>NUCLEOTIDE SEQUENCE</scope>
</reference>
<dbReference type="PROSITE" id="PS50096">
    <property type="entry name" value="IQ"/>
    <property type="match status" value="1"/>
</dbReference>
<evidence type="ECO:0000313" key="2">
    <source>
        <dbReference type="EMBL" id="CAH1645327.1"/>
    </source>
</evidence>
<evidence type="ECO:0000313" key="3">
    <source>
        <dbReference type="Proteomes" id="UP001153321"/>
    </source>
</evidence>
<name>A0A9P0IGB4_SPOLI</name>
<dbReference type="AlphaFoldDB" id="A0A9P0IGB4"/>